<dbReference type="Proteomes" id="UP001519460">
    <property type="component" value="Unassembled WGS sequence"/>
</dbReference>
<organism evidence="2 3">
    <name type="scientific">Batillaria attramentaria</name>
    <dbReference type="NCBI Taxonomy" id="370345"/>
    <lineage>
        <taxon>Eukaryota</taxon>
        <taxon>Metazoa</taxon>
        <taxon>Spiralia</taxon>
        <taxon>Lophotrochozoa</taxon>
        <taxon>Mollusca</taxon>
        <taxon>Gastropoda</taxon>
        <taxon>Caenogastropoda</taxon>
        <taxon>Sorbeoconcha</taxon>
        <taxon>Cerithioidea</taxon>
        <taxon>Batillariidae</taxon>
        <taxon>Batillaria</taxon>
    </lineage>
</organism>
<accession>A0ABD0KP97</accession>
<name>A0ABD0KP97_9CAEN</name>
<keyword evidence="3" id="KW-1185">Reference proteome</keyword>
<evidence type="ECO:0000313" key="3">
    <source>
        <dbReference type="Proteomes" id="UP001519460"/>
    </source>
</evidence>
<proteinExistence type="predicted"/>
<sequence>MVSLVKDPIPTTGSLSEPKKLPETVSQPVTTQFQAPTIKPELLVSIPCVQGTRVFRCILPKPALGGHCVGIPSPGHSGQRVRLQAVNGAPLVIYTGHIVTAAFTGFLTARLTAARCCLLEVVMRLMVIVISFMASVTSRDTSVRAQLEGRAVKELGGKKAILAENENKLQAMKIPTSVASSFWLGGVF</sequence>
<evidence type="ECO:0000256" key="1">
    <source>
        <dbReference type="SAM" id="MobiDB-lite"/>
    </source>
</evidence>
<dbReference type="AlphaFoldDB" id="A0ABD0KP97"/>
<gene>
    <name evidence="2" type="ORF">BaRGS_00020039</name>
</gene>
<evidence type="ECO:0000313" key="2">
    <source>
        <dbReference type="EMBL" id="KAK7488742.1"/>
    </source>
</evidence>
<feature type="region of interest" description="Disordered" evidence="1">
    <location>
        <begin position="1"/>
        <end position="23"/>
    </location>
</feature>
<comment type="caution">
    <text evidence="2">The sequence shown here is derived from an EMBL/GenBank/DDBJ whole genome shotgun (WGS) entry which is preliminary data.</text>
</comment>
<feature type="non-terminal residue" evidence="2">
    <location>
        <position position="188"/>
    </location>
</feature>
<dbReference type="EMBL" id="JACVVK020000147">
    <property type="protein sequence ID" value="KAK7488742.1"/>
    <property type="molecule type" value="Genomic_DNA"/>
</dbReference>
<protein>
    <submittedName>
        <fullName evidence="2">Uncharacterized protein</fullName>
    </submittedName>
</protein>
<reference evidence="2 3" key="1">
    <citation type="journal article" date="2023" name="Sci. Data">
        <title>Genome assembly of the Korean intertidal mud-creeper Batillaria attramentaria.</title>
        <authorList>
            <person name="Patra A.K."/>
            <person name="Ho P.T."/>
            <person name="Jun S."/>
            <person name="Lee S.J."/>
            <person name="Kim Y."/>
            <person name="Won Y.J."/>
        </authorList>
    </citation>
    <scope>NUCLEOTIDE SEQUENCE [LARGE SCALE GENOMIC DNA]</scope>
    <source>
        <strain evidence="2">Wonlab-2016</strain>
    </source>
</reference>